<dbReference type="SMART" id="SM00409">
    <property type="entry name" value="IG"/>
    <property type="match status" value="2"/>
</dbReference>
<evidence type="ECO:0000313" key="6">
    <source>
        <dbReference type="EMBL" id="CAH1395476.1"/>
    </source>
</evidence>
<evidence type="ECO:0000256" key="2">
    <source>
        <dbReference type="ARBA" id="ARBA00023157"/>
    </source>
</evidence>
<dbReference type="GO" id="GO:0050808">
    <property type="term" value="P:synapse organization"/>
    <property type="evidence" value="ECO:0007669"/>
    <property type="project" value="TreeGrafter"/>
</dbReference>
<feature type="domain" description="Ig-like" evidence="5">
    <location>
        <begin position="170"/>
        <end position="252"/>
    </location>
</feature>
<dbReference type="PROSITE" id="PS50835">
    <property type="entry name" value="IG_LIKE"/>
    <property type="match status" value="2"/>
</dbReference>
<dbReference type="Gene3D" id="2.60.40.10">
    <property type="entry name" value="Immunoglobulins"/>
    <property type="match status" value="2"/>
</dbReference>
<organism evidence="6 7">
    <name type="scientific">Nezara viridula</name>
    <name type="common">Southern green stink bug</name>
    <name type="synonym">Cimex viridulus</name>
    <dbReference type="NCBI Taxonomy" id="85310"/>
    <lineage>
        <taxon>Eukaryota</taxon>
        <taxon>Metazoa</taxon>
        <taxon>Ecdysozoa</taxon>
        <taxon>Arthropoda</taxon>
        <taxon>Hexapoda</taxon>
        <taxon>Insecta</taxon>
        <taxon>Pterygota</taxon>
        <taxon>Neoptera</taxon>
        <taxon>Paraneoptera</taxon>
        <taxon>Hemiptera</taxon>
        <taxon>Heteroptera</taxon>
        <taxon>Panheteroptera</taxon>
        <taxon>Pentatomomorpha</taxon>
        <taxon>Pentatomoidea</taxon>
        <taxon>Pentatomidae</taxon>
        <taxon>Pentatominae</taxon>
        <taxon>Nezara</taxon>
    </lineage>
</organism>
<dbReference type="PANTHER" id="PTHR45080">
    <property type="entry name" value="CONTACTIN 5"/>
    <property type="match status" value="1"/>
</dbReference>
<dbReference type="SMART" id="SM00408">
    <property type="entry name" value="IGc2"/>
    <property type="match status" value="2"/>
</dbReference>
<sequence length="265" mass="29193">MDQSMMDCAKITLTVFAALFSLAAGRTHFPGHFHAALTQENTLSPMGSNTVSEREESMKDWVKISESERTIKVGRGQRLVVDCEAIGSPSPRIQWLRDNRPITQLMEEDNVVRGFGLAKIVRTYVADCASPSHEGEYTCTAISGGETAISSSTQVIVDDDMRSECQPGAPKISVWAPIVMQTMGSDVRIPCRVHGIARVSWVSKDGQLVSNAPGSRFRVLESGDLEITKLKWVDMGKYSCYAENHIGKDTVSTFLYPMLVSDKLK</sequence>
<dbReference type="GO" id="GO:0005886">
    <property type="term" value="C:plasma membrane"/>
    <property type="evidence" value="ECO:0007669"/>
    <property type="project" value="TreeGrafter"/>
</dbReference>
<dbReference type="InterPro" id="IPR003598">
    <property type="entry name" value="Ig_sub2"/>
</dbReference>
<gene>
    <name evidence="6" type="ORF">NEZAVI_LOCUS5745</name>
</gene>
<keyword evidence="1 4" id="KW-0732">Signal</keyword>
<accession>A0A9P0H468</accession>
<dbReference type="InterPro" id="IPR050958">
    <property type="entry name" value="Cell_Adh-Cytoskel_Orgn"/>
</dbReference>
<dbReference type="Pfam" id="PF07679">
    <property type="entry name" value="I-set"/>
    <property type="match status" value="1"/>
</dbReference>
<keyword evidence="2" id="KW-1015">Disulfide bond</keyword>
<evidence type="ECO:0000256" key="4">
    <source>
        <dbReference type="SAM" id="SignalP"/>
    </source>
</evidence>
<dbReference type="AlphaFoldDB" id="A0A9P0H468"/>
<dbReference type="EMBL" id="OV725079">
    <property type="protein sequence ID" value="CAH1395476.1"/>
    <property type="molecule type" value="Genomic_DNA"/>
</dbReference>
<evidence type="ECO:0000313" key="7">
    <source>
        <dbReference type="Proteomes" id="UP001152798"/>
    </source>
</evidence>
<protein>
    <recommendedName>
        <fullName evidence="5">Ig-like domain-containing protein</fullName>
    </recommendedName>
</protein>
<keyword evidence="7" id="KW-1185">Reference proteome</keyword>
<dbReference type="GO" id="GO:0043025">
    <property type="term" value="C:neuronal cell body"/>
    <property type="evidence" value="ECO:0007669"/>
    <property type="project" value="TreeGrafter"/>
</dbReference>
<feature type="domain" description="Ig-like" evidence="5">
    <location>
        <begin position="62"/>
        <end position="156"/>
    </location>
</feature>
<dbReference type="InterPro" id="IPR036179">
    <property type="entry name" value="Ig-like_dom_sf"/>
</dbReference>
<feature type="chain" id="PRO_5040374537" description="Ig-like domain-containing protein" evidence="4">
    <location>
        <begin position="26"/>
        <end position="265"/>
    </location>
</feature>
<name>A0A9P0H468_NEZVI</name>
<dbReference type="GO" id="GO:0007156">
    <property type="term" value="P:homophilic cell adhesion via plasma membrane adhesion molecules"/>
    <property type="evidence" value="ECO:0007669"/>
    <property type="project" value="TreeGrafter"/>
</dbReference>
<dbReference type="Proteomes" id="UP001152798">
    <property type="component" value="Chromosome 3"/>
</dbReference>
<evidence type="ECO:0000256" key="3">
    <source>
        <dbReference type="ARBA" id="ARBA00023319"/>
    </source>
</evidence>
<dbReference type="Pfam" id="PF13927">
    <property type="entry name" value="Ig_3"/>
    <property type="match status" value="1"/>
</dbReference>
<reference evidence="6" key="1">
    <citation type="submission" date="2022-01" db="EMBL/GenBank/DDBJ databases">
        <authorList>
            <person name="King R."/>
        </authorList>
    </citation>
    <scope>NUCLEOTIDE SEQUENCE</scope>
</reference>
<dbReference type="InterPro" id="IPR007110">
    <property type="entry name" value="Ig-like_dom"/>
</dbReference>
<dbReference type="InterPro" id="IPR003599">
    <property type="entry name" value="Ig_sub"/>
</dbReference>
<dbReference type="InterPro" id="IPR013783">
    <property type="entry name" value="Ig-like_fold"/>
</dbReference>
<feature type="signal peptide" evidence="4">
    <location>
        <begin position="1"/>
        <end position="25"/>
    </location>
</feature>
<dbReference type="GO" id="GO:0008046">
    <property type="term" value="F:axon guidance receptor activity"/>
    <property type="evidence" value="ECO:0007669"/>
    <property type="project" value="TreeGrafter"/>
</dbReference>
<keyword evidence="3" id="KW-0393">Immunoglobulin domain</keyword>
<dbReference type="OrthoDB" id="6138780at2759"/>
<dbReference type="PANTHER" id="PTHR45080:SF8">
    <property type="entry name" value="IG-LIKE DOMAIN-CONTAINING PROTEIN"/>
    <property type="match status" value="1"/>
</dbReference>
<evidence type="ECO:0000259" key="5">
    <source>
        <dbReference type="PROSITE" id="PS50835"/>
    </source>
</evidence>
<dbReference type="GO" id="GO:0030424">
    <property type="term" value="C:axon"/>
    <property type="evidence" value="ECO:0007669"/>
    <property type="project" value="TreeGrafter"/>
</dbReference>
<evidence type="ECO:0000256" key="1">
    <source>
        <dbReference type="ARBA" id="ARBA00022729"/>
    </source>
</evidence>
<proteinExistence type="predicted"/>
<dbReference type="InterPro" id="IPR013098">
    <property type="entry name" value="Ig_I-set"/>
</dbReference>
<dbReference type="SUPFAM" id="SSF48726">
    <property type="entry name" value="Immunoglobulin"/>
    <property type="match status" value="2"/>
</dbReference>